<dbReference type="PANTHER" id="PTHR33452:SF1">
    <property type="entry name" value="INNER MEMBRANE PROTEIN YPHA-RELATED"/>
    <property type="match status" value="1"/>
</dbReference>
<keyword evidence="6" id="KW-0472">Membrane</keyword>
<evidence type="ECO:0000256" key="3">
    <source>
        <dbReference type="ARBA" id="ARBA00022475"/>
    </source>
</evidence>
<evidence type="ECO:0000313" key="8">
    <source>
        <dbReference type="Proteomes" id="UP000093902"/>
    </source>
</evidence>
<evidence type="ECO:0000256" key="5">
    <source>
        <dbReference type="ARBA" id="ARBA00022989"/>
    </source>
</evidence>
<protein>
    <submittedName>
        <fullName evidence="7">DoxX subfamily protein</fullName>
    </submittedName>
</protein>
<sequence>MLIRRIARPMLSATFIARGVETLRDPSTSTETTRRTLGALSALPGPVGAGVPNNADTVARVNAAVQVAGGLLLALGRAPRLTAAALAVTMIPRSVGSQAFLKDSDPQHAAAQRREFLTDVSLLGGLIIAAADTAGKPSLAWRGRRAARHVSASVAAAVPGISASGDALTDSAFAEKVGQGLAVGAERGRELADAAVERTTELAAELAQLAREHGPEVADAARERATEFAHIARERAPELAEAARERSAALADIARAQLEQRRSR</sequence>
<dbReference type="InterPro" id="IPR051907">
    <property type="entry name" value="DoxX-like_oxidoreductase"/>
</dbReference>
<gene>
    <name evidence="7" type="ORF">A5792_04170</name>
</gene>
<dbReference type="Proteomes" id="UP000093902">
    <property type="component" value="Unassembled WGS sequence"/>
</dbReference>
<dbReference type="Pfam" id="PF07681">
    <property type="entry name" value="DoxX"/>
    <property type="match status" value="1"/>
</dbReference>
<dbReference type="RefSeq" id="WP_064934799.1">
    <property type="nucleotide sequence ID" value="NZ_LZSO01000034.1"/>
</dbReference>
<dbReference type="InterPro" id="IPR032808">
    <property type="entry name" value="DoxX"/>
</dbReference>
<dbReference type="EMBL" id="LZSO01000034">
    <property type="protein sequence ID" value="OBB26296.1"/>
    <property type="molecule type" value="Genomic_DNA"/>
</dbReference>
<dbReference type="PANTHER" id="PTHR33452">
    <property type="entry name" value="OXIDOREDUCTASE CATD-RELATED"/>
    <property type="match status" value="1"/>
</dbReference>
<proteinExistence type="inferred from homology"/>
<comment type="similarity">
    <text evidence="2">Belongs to the DoxX family.</text>
</comment>
<reference evidence="8" key="1">
    <citation type="submission" date="2016-06" db="EMBL/GenBank/DDBJ databases">
        <authorList>
            <person name="Sutton G."/>
            <person name="Brinkac L."/>
            <person name="Sanka R."/>
            <person name="Adams M."/>
            <person name="Lau E."/>
            <person name="Mehaffy C."/>
            <person name="Tameris M."/>
            <person name="Hatherill M."/>
            <person name="Hanekom W."/>
            <person name="Mahomed H."/>
            <person name="Mcshane H."/>
        </authorList>
    </citation>
    <scope>NUCLEOTIDE SEQUENCE [LARGE SCALE GENOMIC DNA]</scope>
    <source>
        <strain evidence="8">852002-51209_SCH5440388</strain>
    </source>
</reference>
<evidence type="ECO:0000256" key="2">
    <source>
        <dbReference type="ARBA" id="ARBA00006679"/>
    </source>
</evidence>
<evidence type="ECO:0000256" key="1">
    <source>
        <dbReference type="ARBA" id="ARBA00004651"/>
    </source>
</evidence>
<evidence type="ECO:0000256" key="4">
    <source>
        <dbReference type="ARBA" id="ARBA00022692"/>
    </source>
</evidence>
<dbReference type="GO" id="GO:0005886">
    <property type="term" value="C:plasma membrane"/>
    <property type="evidence" value="ECO:0007669"/>
    <property type="project" value="UniProtKB-SubCell"/>
</dbReference>
<keyword evidence="5" id="KW-1133">Transmembrane helix</keyword>
<dbReference type="AlphaFoldDB" id="A0A1A0QVW8"/>
<comment type="subcellular location">
    <subcellularLocation>
        <location evidence="1">Cell membrane</location>
        <topology evidence="1">Multi-pass membrane protein</topology>
    </subcellularLocation>
</comment>
<accession>A0A1A0QVW8</accession>
<evidence type="ECO:0000256" key="6">
    <source>
        <dbReference type="ARBA" id="ARBA00023136"/>
    </source>
</evidence>
<comment type="caution">
    <text evidence="7">The sequence shown here is derived from an EMBL/GenBank/DDBJ whole genome shotgun (WGS) entry which is preliminary data.</text>
</comment>
<name>A0A1A0QVW8_MYCPR</name>
<evidence type="ECO:0000313" key="7">
    <source>
        <dbReference type="EMBL" id="OBB26296.1"/>
    </source>
</evidence>
<keyword evidence="3" id="KW-1003">Cell membrane</keyword>
<dbReference type="STRING" id="43304.GCA_001403655_02980"/>
<organism evidence="7 8">
    <name type="scientific">Mycolicibacterium peregrinum</name>
    <name type="common">Mycobacterium peregrinum</name>
    <dbReference type="NCBI Taxonomy" id="43304"/>
    <lineage>
        <taxon>Bacteria</taxon>
        <taxon>Bacillati</taxon>
        <taxon>Actinomycetota</taxon>
        <taxon>Actinomycetes</taxon>
        <taxon>Mycobacteriales</taxon>
        <taxon>Mycobacteriaceae</taxon>
        <taxon>Mycolicibacterium</taxon>
    </lineage>
</organism>
<keyword evidence="4" id="KW-0812">Transmembrane</keyword>